<dbReference type="InterPro" id="IPR006367">
    <property type="entry name" value="Sirohaem_synthase_N"/>
</dbReference>
<evidence type="ECO:0000256" key="2">
    <source>
        <dbReference type="ARBA" id="ARBA00012400"/>
    </source>
</evidence>
<evidence type="ECO:0000256" key="6">
    <source>
        <dbReference type="ARBA" id="ARBA00047561"/>
    </source>
</evidence>
<dbReference type="PANTHER" id="PTHR35330">
    <property type="entry name" value="SIROHEME BIOSYNTHESIS PROTEIN MET8"/>
    <property type="match status" value="1"/>
</dbReference>
<dbReference type="InterPro" id="IPR042518">
    <property type="entry name" value="SirC_C"/>
</dbReference>
<evidence type="ECO:0000313" key="8">
    <source>
        <dbReference type="Proteomes" id="UP001418796"/>
    </source>
</evidence>
<organism evidence="7 8">
    <name type="scientific">Alkalicoccobacillus gibsonii</name>
    <dbReference type="NCBI Taxonomy" id="79881"/>
    <lineage>
        <taxon>Bacteria</taxon>
        <taxon>Bacillati</taxon>
        <taxon>Bacillota</taxon>
        <taxon>Bacilli</taxon>
        <taxon>Bacillales</taxon>
        <taxon>Bacillaceae</taxon>
        <taxon>Alkalicoccobacillus</taxon>
    </lineage>
</organism>
<comment type="catalytic activity">
    <reaction evidence="6">
        <text>precorrin-2 + NAD(+) = sirohydrochlorin + NADH + 2 H(+)</text>
        <dbReference type="Rhea" id="RHEA:15613"/>
        <dbReference type="ChEBI" id="CHEBI:15378"/>
        <dbReference type="ChEBI" id="CHEBI:57540"/>
        <dbReference type="ChEBI" id="CHEBI:57945"/>
        <dbReference type="ChEBI" id="CHEBI:58351"/>
        <dbReference type="ChEBI" id="CHEBI:58827"/>
        <dbReference type="EC" id="1.3.1.76"/>
    </reaction>
</comment>
<dbReference type="Proteomes" id="UP001418796">
    <property type="component" value="Unassembled WGS sequence"/>
</dbReference>
<gene>
    <name evidence="7" type="ORF">MKY91_08625</name>
</gene>
<dbReference type="EMBL" id="JBCITK010000001">
    <property type="protein sequence ID" value="MEN0643206.1"/>
    <property type="molecule type" value="Genomic_DNA"/>
</dbReference>
<keyword evidence="4" id="KW-0520">NAD</keyword>
<dbReference type="PANTHER" id="PTHR35330:SF1">
    <property type="entry name" value="SIROHEME BIOSYNTHESIS PROTEIN MET8"/>
    <property type="match status" value="1"/>
</dbReference>
<accession>A0ABU9VH12</accession>
<dbReference type="Gene3D" id="3.40.50.720">
    <property type="entry name" value="NAD(P)-binding Rossmann-like Domain"/>
    <property type="match status" value="1"/>
</dbReference>
<dbReference type="InterPro" id="IPR028161">
    <property type="entry name" value="Met8-like"/>
</dbReference>
<protein>
    <recommendedName>
        <fullName evidence="2">precorrin-2 dehydrogenase</fullName>
        <ecNumber evidence="2">1.3.1.76</ecNumber>
    </recommendedName>
</protein>
<proteinExistence type="predicted"/>
<dbReference type="Pfam" id="PF13241">
    <property type="entry name" value="NAD_binding_7"/>
    <property type="match status" value="1"/>
</dbReference>
<name>A0ABU9VH12_9BACI</name>
<dbReference type="NCBIfam" id="TIGR01470">
    <property type="entry name" value="cysG_Nterm"/>
    <property type="match status" value="1"/>
</dbReference>
<comment type="pathway">
    <text evidence="1">Porphyrin-containing compound metabolism; siroheme biosynthesis; sirohydrochlorin from precorrin-2: step 1/1.</text>
</comment>
<dbReference type="Gene3D" id="1.10.8.610">
    <property type="entry name" value="SirC, precorrin-2 dehydrogenase, C-terminal helical domain-like"/>
    <property type="match status" value="1"/>
</dbReference>
<comment type="caution">
    <text evidence="7">The sequence shown here is derived from an EMBL/GenBank/DDBJ whole genome shotgun (WGS) entry which is preliminary data.</text>
</comment>
<evidence type="ECO:0000256" key="1">
    <source>
        <dbReference type="ARBA" id="ARBA00005010"/>
    </source>
</evidence>
<dbReference type="SUPFAM" id="SSF51735">
    <property type="entry name" value="NAD(P)-binding Rossmann-fold domains"/>
    <property type="match status" value="1"/>
</dbReference>
<keyword evidence="5" id="KW-0627">Porphyrin biosynthesis</keyword>
<evidence type="ECO:0000256" key="5">
    <source>
        <dbReference type="ARBA" id="ARBA00023244"/>
    </source>
</evidence>
<sequence length="206" mass="23006">MPDRIPLMVNVRERSVTCVGGGKVAAKRIPILVEGGAIVTIISPTLHENILSLLPEVVWEKRKLTQAETFTSDILFISTDDSLLNDELIAKAAKGQWIYAAHDAKKSDFHFPAVLEEPPVSLSIYTGGAYPAYLPKIKSILSKALHEANVHNELKILAEVRQMVLNHPSLSKEQRTELLRACATDAFLQHPEKDQLLMRWIHEKSV</sequence>
<keyword evidence="3" id="KW-0560">Oxidoreductase</keyword>
<evidence type="ECO:0000256" key="4">
    <source>
        <dbReference type="ARBA" id="ARBA00023027"/>
    </source>
</evidence>
<dbReference type="RefSeq" id="WP_343130161.1">
    <property type="nucleotide sequence ID" value="NZ_JBCITK010000001.1"/>
</dbReference>
<dbReference type="InterPro" id="IPR036291">
    <property type="entry name" value="NAD(P)-bd_dom_sf"/>
</dbReference>
<evidence type="ECO:0000313" key="7">
    <source>
        <dbReference type="EMBL" id="MEN0643206.1"/>
    </source>
</evidence>
<reference evidence="7 8" key="1">
    <citation type="submission" date="2024-03" db="EMBL/GenBank/DDBJ databases">
        <title>Bacilli Hybrid Assemblies.</title>
        <authorList>
            <person name="Kovac J."/>
        </authorList>
    </citation>
    <scope>NUCLEOTIDE SEQUENCE [LARGE SCALE GENOMIC DNA]</scope>
    <source>
        <strain evidence="7 8">FSL R7-0666</strain>
    </source>
</reference>
<dbReference type="SUPFAM" id="SSF75615">
    <property type="entry name" value="Siroheme synthase middle domains-like"/>
    <property type="match status" value="1"/>
</dbReference>
<evidence type="ECO:0000256" key="3">
    <source>
        <dbReference type="ARBA" id="ARBA00023002"/>
    </source>
</evidence>
<dbReference type="EC" id="1.3.1.76" evidence="2"/>
<keyword evidence="8" id="KW-1185">Reference proteome</keyword>